<feature type="binding site" evidence="8">
    <location>
        <position position="715"/>
    </location>
    <ligand>
        <name>ATP</name>
        <dbReference type="ChEBI" id="CHEBI:30616"/>
    </ligand>
</feature>
<comment type="subcellular location">
    <subcellularLocation>
        <location evidence="8">Cytoplasm</location>
    </subcellularLocation>
</comment>
<keyword evidence="2 8" id="KW-0436">Ligase</keyword>
<comment type="subunit">
    <text evidence="8">Monomer. Part of the FGAM synthase complex composed of 1 PurL, 1 PurQ and 2 PurS subunits.</text>
</comment>
<feature type="binding site" evidence="8">
    <location>
        <position position="483"/>
    </location>
    <ligand>
        <name>Mg(2+)</name>
        <dbReference type="ChEBI" id="CHEBI:18420"/>
        <label>2</label>
    </ligand>
</feature>
<evidence type="ECO:0000313" key="13">
    <source>
        <dbReference type="Proteomes" id="UP000722750"/>
    </source>
</evidence>
<feature type="binding site" evidence="8">
    <location>
        <position position="755"/>
    </location>
    <ligand>
        <name>substrate</name>
    </ligand>
</feature>
<evidence type="ECO:0000256" key="6">
    <source>
        <dbReference type="ARBA" id="ARBA00022840"/>
    </source>
</evidence>
<dbReference type="PANTHER" id="PTHR43555:SF1">
    <property type="entry name" value="PHOSPHORIBOSYLFORMYLGLYCINAMIDINE SYNTHASE SUBUNIT PURL"/>
    <property type="match status" value="1"/>
</dbReference>
<keyword evidence="3 8" id="KW-0479">Metal-binding</keyword>
<dbReference type="Pfam" id="PF00586">
    <property type="entry name" value="AIRS"/>
    <property type="match status" value="2"/>
</dbReference>
<dbReference type="InterPro" id="IPR003850">
    <property type="entry name" value="PurS"/>
</dbReference>
<dbReference type="Pfam" id="PF18072">
    <property type="entry name" value="FGAR-AT_linker"/>
    <property type="match status" value="1"/>
</dbReference>
<feature type="binding site" evidence="8">
    <location>
        <position position="322"/>
    </location>
    <ligand>
        <name>Mg(2+)</name>
        <dbReference type="ChEBI" id="CHEBI:18420"/>
        <label>2</label>
    </ligand>
</feature>
<comment type="catalytic activity">
    <reaction evidence="8">
        <text>N(2)-formyl-N(1)-(5-phospho-beta-D-ribosyl)glycinamide + L-glutamine + ATP + H2O = 2-formamido-N(1)-(5-O-phospho-beta-D-ribosyl)acetamidine + L-glutamate + ADP + phosphate + H(+)</text>
        <dbReference type="Rhea" id="RHEA:17129"/>
        <dbReference type="ChEBI" id="CHEBI:15377"/>
        <dbReference type="ChEBI" id="CHEBI:15378"/>
        <dbReference type="ChEBI" id="CHEBI:29985"/>
        <dbReference type="ChEBI" id="CHEBI:30616"/>
        <dbReference type="ChEBI" id="CHEBI:43474"/>
        <dbReference type="ChEBI" id="CHEBI:58359"/>
        <dbReference type="ChEBI" id="CHEBI:147286"/>
        <dbReference type="ChEBI" id="CHEBI:147287"/>
        <dbReference type="ChEBI" id="CHEBI:456216"/>
        <dbReference type="EC" id="6.3.5.3"/>
    </reaction>
</comment>
<dbReference type="InterPro" id="IPR010074">
    <property type="entry name" value="PRibForGlyAmidine_synth_PurL"/>
</dbReference>
<accession>A0A941W034</accession>
<comment type="caution">
    <text evidence="12">The sequence shown here is derived from an EMBL/GenBank/DDBJ whole genome shotgun (WGS) entry which is preliminary data.</text>
</comment>
<dbReference type="CDD" id="cd02204">
    <property type="entry name" value="PurL_repeat2"/>
    <property type="match status" value="1"/>
</dbReference>
<dbReference type="AlphaFoldDB" id="A0A941W034"/>
<evidence type="ECO:0000259" key="10">
    <source>
        <dbReference type="Pfam" id="PF02769"/>
    </source>
</evidence>
<dbReference type="Gene3D" id="3.30.1330.10">
    <property type="entry name" value="PurM-like, N-terminal domain"/>
    <property type="match status" value="2"/>
</dbReference>
<name>A0A941W034_9BACT</name>
<protein>
    <recommendedName>
        <fullName evidence="8">Phosphoribosylformylglycinamidine synthase subunit PurL</fullName>
        <shortName evidence="8">FGAM synthase</shortName>
        <ecNumber evidence="8">6.3.5.3</ecNumber>
    </recommendedName>
    <alternativeName>
        <fullName evidence="8">Formylglycinamide ribonucleotide amidotransferase subunit II</fullName>
        <shortName evidence="8">FGAR amidotransferase II</shortName>
        <shortName evidence="8">FGAR-AT II</shortName>
    </alternativeName>
    <alternativeName>
        <fullName evidence="8">Glutamine amidotransferase PurL</fullName>
    </alternativeName>
    <alternativeName>
        <fullName evidence="8">Phosphoribosylformylglycinamidine synthase subunit II</fullName>
    </alternativeName>
</protein>
<dbReference type="GO" id="GO:0000287">
    <property type="term" value="F:magnesium ion binding"/>
    <property type="evidence" value="ECO:0007669"/>
    <property type="project" value="UniProtKB-UniRule"/>
</dbReference>
<feature type="domain" description="PurM-like C-terminal" evidence="10">
    <location>
        <begin position="416"/>
        <end position="570"/>
    </location>
</feature>
<evidence type="ECO:0000256" key="2">
    <source>
        <dbReference type="ARBA" id="ARBA00022598"/>
    </source>
</evidence>
<feature type="binding site" evidence="8">
    <location>
        <position position="752"/>
    </location>
    <ligand>
        <name>ATP</name>
        <dbReference type="ChEBI" id="CHEBI:30616"/>
    </ligand>
</feature>
<feature type="domain" description="PurM-like N-terminal" evidence="9">
    <location>
        <begin position="657"/>
        <end position="780"/>
    </location>
</feature>
<evidence type="ECO:0000256" key="7">
    <source>
        <dbReference type="ARBA" id="ARBA00022842"/>
    </source>
</evidence>
<evidence type="ECO:0000256" key="5">
    <source>
        <dbReference type="ARBA" id="ARBA00022755"/>
    </source>
</evidence>
<feature type="binding site" evidence="8">
    <location>
        <position position="321"/>
    </location>
    <ligand>
        <name>substrate</name>
    </ligand>
</feature>
<dbReference type="HAMAP" id="MF_00420">
    <property type="entry name" value="PurL_2"/>
    <property type="match status" value="1"/>
</dbReference>
<dbReference type="InterPro" id="IPR016188">
    <property type="entry name" value="PurM-like_N"/>
</dbReference>
<dbReference type="InterPro" id="IPR041609">
    <property type="entry name" value="PurL_linker"/>
</dbReference>
<feature type="binding site" evidence="8">
    <location>
        <position position="298"/>
    </location>
    <ligand>
        <name>Mg(2+)</name>
        <dbReference type="ChEBI" id="CHEBI:18420"/>
        <label>1</label>
    </ligand>
</feature>
<gene>
    <name evidence="8" type="primary">purL</name>
    <name evidence="12" type="ORF">MAG551_00439</name>
</gene>
<comment type="similarity">
    <text evidence="8">Belongs to the FGAMS family.</text>
</comment>
<evidence type="ECO:0000256" key="4">
    <source>
        <dbReference type="ARBA" id="ARBA00022741"/>
    </source>
</evidence>
<comment type="caution">
    <text evidence="8">Lacks conserved residue(s) required for the propagation of feature annotation.</text>
</comment>
<dbReference type="CDD" id="cd02203">
    <property type="entry name" value="PurL_repeat1"/>
    <property type="match status" value="1"/>
</dbReference>
<keyword evidence="5 8" id="KW-0658">Purine biosynthesis</keyword>
<dbReference type="Pfam" id="PF02769">
    <property type="entry name" value="AIRS_C"/>
    <property type="match status" value="2"/>
</dbReference>
<dbReference type="Gene3D" id="1.10.8.750">
    <property type="entry name" value="Phosphoribosylformylglycinamidine synthase, linker domain"/>
    <property type="match status" value="1"/>
</dbReference>
<sequence length="964" mass="106009">MVRRIEVFTRANFPDAIGNEVASEIANIGITSVDEIRTVQVYLIDGDLSKDEIKRICSELLIDGLTQDYACVNGSPEQPAGVQAGERDGAVYTIEVTRKRGVMDPVESTVIKGIRDLGMSARSVKTAKRFQVSGSLSIEQVETIADKVLANKIIEDVFINKDNLFYEDKNEAIEYVFHKHTLEILNADDEQLLSISQEGQLYLNLEEMKAVQKYFTTLGRNPTDVELETIAQTWSEHCMHKTFRGMIDCDGEVIDNLLANTVMKATSELNKPWCVSVFKDNAGIIEFDENYNICFKVETHNHPSAIEPYGGANTGIGGVIRDTLGTGLGAKPILNTDVFCFGPLDIRQEMIPEGVLHPKRIFKGVVGGVRDYGNRMGIPTANGAIFFDERYTSNPIVYCGNVGLISKDKCEKKSHKGDLILLVGGRTGRDGIHGATFSSVELTHQSEVVSGGAVQIGDPIMEKKVTDALMKALDRSLYDNITDCGAGGLSSAVGEMGEELGAVVDLEKVPLKYDGLSYSEIWISEAQERMVLSVPPENTEEILEVFQREDVEATFIGEFTGDKRLRLRYKGEDVADIEMEFLHDGLPRIKRKAVWHSPSHEEPDIKEKKNYGEDLKKVLSSWNVCSKEWVIRQYDHEVQGGSVMKPLQGVDNDGPGDACIIRPVLNSGKGIIVSNGMNPKYGDIDPYHMAASAIDEALRQIVSVGGNLERVALLDNFSWGNTDKPECLGGLVRAAKACYDMSIYYETPFISGKDSLNNEFKSGDKTISIPPTLLISAIGVMPDVTRAISMDVKSPDNLIYILGMTKNELGGSHYYDIHGFKGNSVPKVDREVGKKTMDLLANATGKGLVRSCHDCSEGGLAVAAAEMSFAGGYGMELDLSRVSVETGIDRDDIILFSESNSRFIVEVQPEKQKEFEEAISGIPHGCIGKVLDNDVFTILSQNGEKVISEKISDLKEAWQVTLRL</sequence>
<reference evidence="12" key="1">
    <citation type="journal article" date="2021" name="ISME J.">
        <title>Fine-scale metabolic discontinuity in a stratified prokaryote microbiome of a Red Sea deep halocline.</title>
        <authorList>
            <person name="Michoud G."/>
            <person name="Ngugi D.K."/>
            <person name="Barozzi A."/>
            <person name="Merlino G."/>
            <person name="Calleja M.L."/>
            <person name="Delgado-Huertas A."/>
            <person name="Moran X.A.G."/>
            <person name="Daffonchio D."/>
        </authorList>
    </citation>
    <scope>NUCLEOTIDE SEQUENCE</scope>
    <source>
        <strain evidence="12">SuakinDeep_MAG55_1</strain>
    </source>
</reference>
<keyword evidence="4 8" id="KW-0547">Nucleotide-binding</keyword>
<dbReference type="Proteomes" id="UP000722750">
    <property type="component" value="Unassembled WGS sequence"/>
</dbReference>
<organism evidence="12 13">
    <name type="scientific">Candidatus Scalindua arabica</name>
    <dbReference type="NCBI Taxonomy" id="1127984"/>
    <lineage>
        <taxon>Bacteria</taxon>
        <taxon>Pseudomonadati</taxon>
        <taxon>Planctomycetota</taxon>
        <taxon>Candidatus Brocadiia</taxon>
        <taxon>Candidatus Brocadiales</taxon>
        <taxon>Candidatus Scalinduaceae</taxon>
        <taxon>Candidatus Scalindua</taxon>
    </lineage>
</organism>
<evidence type="ECO:0000256" key="8">
    <source>
        <dbReference type="HAMAP-Rule" id="MF_00420"/>
    </source>
</evidence>
<evidence type="ECO:0000256" key="3">
    <source>
        <dbReference type="ARBA" id="ARBA00022723"/>
    </source>
</evidence>
<feature type="active site" description="Proton acceptor" evidence="8">
    <location>
        <position position="300"/>
    </location>
</feature>
<keyword evidence="1 8" id="KW-0963">Cytoplasm</keyword>
<comment type="pathway">
    <text evidence="8">Purine metabolism; IMP biosynthesis via de novo pathway; 5-amino-1-(5-phospho-D-ribosyl)imidazole from N(2)-formyl-N(1)-(5-phospho-D-ribosyl)glycinamide: step 1/2.</text>
</comment>
<dbReference type="Gene3D" id="3.90.650.10">
    <property type="entry name" value="PurM-like C-terminal domain"/>
    <property type="match status" value="2"/>
</dbReference>
<dbReference type="Pfam" id="PF02700">
    <property type="entry name" value="PurS"/>
    <property type="match status" value="1"/>
</dbReference>
<proteinExistence type="inferred from homology"/>
<keyword evidence="7 8" id="KW-0460">Magnesium</keyword>
<dbReference type="GO" id="GO:0006189">
    <property type="term" value="P:'de novo' IMP biosynthetic process"/>
    <property type="evidence" value="ECO:0007669"/>
    <property type="project" value="UniProtKB-UniRule"/>
</dbReference>
<evidence type="ECO:0000259" key="11">
    <source>
        <dbReference type="Pfam" id="PF18072"/>
    </source>
</evidence>
<dbReference type="SUPFAM" id="SSF55326">
    <property type="entry name" value="PurM N-terminal domain-like"/>
    <property type="match status" value="2"/>
</dbReference>
<evidence type="ECO:0000313" key="12">
    <source>
        <dbReference type="EMBL" id="MBS1257397.1"/>
    </source>
</evidence>
<dbReference type="Gene3D" id="3.30.1280.10">
    <property type="entry name" value="Phosphoribosylformylglycinamidine synthase subunit PurS"/>
    <property type="match status" value="2"/>
</dbReference>
<dbReference type="EC" id="6.3.5.3" evidence="8"/>
<feature type="binding site" evidence="8">
    <location>
        <position position="296"/>
    </location>
    <ligand>
        <name>ATP</name>
        <dbReference type="ChEBI" id="CHEBI:30616"/>
    </ligand>
</feature>
<feature type="domain" description="PurM-like C-terminal" evidence="10">
    <location>
        <begin position="795"/>
        <end position="934"/>
    </location>
</feature>
<feature type="domain" description="PurM-like N-terminal" evidence="9">
    <location>
        <begin position="280"/>
        <end position="405"/>
    </location>
</feature>
<dbReference type="SUPFAM" id="SSF56042">
    <property type="entry name" value="PurM C-terminal domain-like"/>
    <property type="match status" value="2"/>
</dbReference>
<feature type="active site" evidence="8">
    <location>
        <position position="237"/>
    </location>
</feature>
<keyword evidence="6 8" id="KW-0067">ATP-binding</keyword>
<comment type="function">
    <text evidence="8">Part of the phosphoribosylformylglycinamidine synthase complex involved in the purines biosynthetic pathway. Catalyzes the ATP-dependent conversion of formylglycinamide ribonucleotide (FGAR) and glutamine to yield formylglycinamidine ribonucleotide (FGAM) and glutamate. The FGAM synthase complex is composed of three subunits. PurQ produces an ammonia molecule by converting glutamine to glutamate. PurL transfers the ammonia molecule to FGAR to form FGAM in an ATP-dependent manner. PurS interacts with PurQ and PurL and is thought to assist in the transfer of the ammonia molecule from PurQ to PurL.</text>
</comment>
<feature type="domain" description="Phosphoribosylformylglycinamidine synthase linker" evidence="11">
    <location>
        <begin position="194"/>
        <end position="241"/>
    </location>
</feature>
<dbReference type="GO" id="GO:0005737">
    <property type="term" value="C:cytoplasm"/>
    <property type="evidence" value="ECO:0007669"/>
    <property type="project" value="UniProtKB-SubCell"/>
</dbReference>
<dbReference type="InterPro" id="IPR036921">
    <property type="entry name" value="PurM-like_N_sf"/>
</dbReference>
<dbReference type="InterPro" id="IPR036676">
    <property type="entry name" value="PurM-like_C_sf"/>
</dbReference>
<dbReference type="EMBL" id="JAANXD010000024">
    <property type="protein sequence ID" value="MBS1257397.1"/>
    <property type="molecule type" value="Genomic_DNA"/>
</dbReference>
<dbReference type="GO" id="GO:0005524">
    <property type="term" value="F:ATP binding"/>
    <property type="evidence" value="ECO:0007669"/>
    <property type="project" value="UniProtKB-UniRule"/>
</dbReference>
<evidence type="ECO:0000256" key="1">
    <source>
        <dbReference type="ARBA" id="ARBA00022490"/>
    </source>
</evidence>
<dbReference type="GO" id="GO:0004642">
    <property type="term" value="F:phosphoribosylformylglycinamidine synthase activity"/>
    <property type="evidence" value="ECO:0007669"/>
    <property type="project" value="UniProtKB-UniRule"/>
</dbReference>
<dbReference type="SUPFAM" id="SSF82697">
    <property type="entry name" value="PurS-like"/>
    <property type="match status" value="2"/>
</dbReference>
<dbReference type="InterPro" id="IPR036604">
    <property type="entry name" value="PurS-like_sf"/>
</dbReference>
<dbReference type="InterPro" id="IPR010918">
    <property type="entry name" value="PurM-like_C_dom"/>
</dbReference>
<dbReference type="PANTHER" id="PTHR43555">
    <property type="entry name" value="PHOSPHORIBOSYLFORMYLGLYCINAMIDINE SYNTHASE SUBUNIT PURL"/>
    <property type="match status" value="1"/>
</dbReference>
<dbReference type="NCBIfam" id="TIGR01736">
    <property type="entry name" value="FGAM_synth_II"/>
    <property type="match status" value="1"/>
</dbReference>
<evidence type="ECO:0000259" key="9">
    <source>
        <dbReference type="Pfam" id="PF00586"/>
    </source>
</evidence>
<feature type="binding site" evidence="8">
    <location>
        <position position="455"/>
    </location>
    <ligand>
        <name>substrate</name>
    </ligand>
</feature>